<dbReference type="OrthoDB" id="443842at2759"/>
<dbReference type="EMBL" id="CAJNDS010001757">
    <property type="protein sequence ID" value="CAE7276975.1"/>
    <property type="molecule type" value="Genomic_DNA"/>
</dbReference>
<dbReference type="Proteomes" id="UP000604046">
    <property type="component" value="Unassembled WGS sequence"/>
</dbReference>
<name>A0A812MXD8_9DINO</name>
<keyword evidence="1" id="KW-0472">Membrane</keyword>
<reference evidence="2" key="1">
    <citation type="submission" date="2021-02" db="EMBL/GenBank/DDBJ databases">
        <authorList>
            <person name="Dougan E. K."/>
            <person name="Rhodes N."/>
            <person name="Thang M."/>
            <person name="Chan C."/>
        </authorList>
    </citation>
    <scope>NUCLEOTIDE SEQUENCE</scope>
</reference>
<proteinExistence type="predicted"/>
<protein>
    <submittedName>
        <fullName evidence="2">Uncharacterized protein</fullName>
    </submittedName>
</protein>
<evidence type="ECO:0000256" key="1">
    <source>
        <dbReference type="SAM" id="Phobius"/>
    </source>
</evidence>
<keyword evidence="1" id="KW-0812">Transmembrane</keyword>
<sequence length="176" mass="18631">MGRTTPRDKVVLMECLTGVNDVETSGQASSAMLRQVLQRMVGSYAGAMLFAVAPVTPFLCCGAAALGCTLLLCLALGVRRIEVQKRLSEKAEPGSIDSGLELSQDSTSLVEESVHGLGMIMRDRERAHSYIGPEVAHRAISEDSIATSPASPASPPYWRGVTIPGNAMDMPAGRAE</sequence>
<keyword evidence="3" id="KW-1185">Reference proteome</keyword>
<feature type="transmembrane region" description="Helical" evidence="1">
    <location>
        <begin position="47"/>
        <end position="78"/>
    </location>
</feature>
<accession>A0A812MXD8</accession>
<dbReference type="AlphaFoldDB" id="A0A812MXD8"/>
<comment type="caution">
    <text evidence="2">The sequence shown here is derived from an EMBL/GenBank/DDBJ whole genome shotgun (WGS) entry which is preliminary data.</text>
</comment>
<gene>
    <name evidence="2" type="ORF">SNAT2548_LOCUS14690</name>
</gene>
<keyword evidence="1" id="KW-1133">Transmembrane helix</keyword>
<organism evidence="2 3">
    <name type="scientific">Symbiodinium natans</name>
    <dbReference type="NCBI Taxonomy" id="878477"/>
    <lineage>
        <taxon>Eukaryota</taxon>
        <taxon>Sar</taxon>
        <taxon>Alveolata</taxon>
        <taxon>Dinophyceae</taxon>
        <taxon>Suessiales</taxon>
        <taxon>Symbiodiniaceae</taxon>
        <taxon>Symbiodinium</taxon>
    </lineage>
</organism>
<evidence type="ECO:0000313" key="2">
    <source>
        <dbReference type="EMBL" id="CAE7276975.1"/>
    </source>
</evidence>
<evidence type="ECO:0000313" key="3">
    <source>
        <dbReference type="Proteomes" id="UP000604046"/>
    </source>
</evidence>